<reference evidence="3" key="1">
    <citation type="submission" date="2020-10" db="EMBL/GenBank/DDBJ databases">
        <title>Ca. Dormibacterota MAGs.</title>
        <authorList>
            <person name="Montgomery K."/>
        </authorList>
    </citation>
    <scope>NUCLEOTIDE SEQUENCE [LARGE SCALE GENOMIC DNA]</scope>
    <source>
        <strain evidence="3">SC8812_S17_10</strain>
    </source>
</reference>
<dbReference type="AlphaFoldDB" id="A0A934JVW5"/>
<protein>
    <recommendedName>
        <fullName evidence="5">DUF2157 domain-containing protein</fullName>
    </recommendedName>
</protein>
<feature type="region of interest" description="Disordered" evidence="1">
    <location>
        <begin position="1"/>
        <end position="136"/>
    </location>
</feature>
<feature type="compositionally biased region" description="Basic and acidic residues" evidence="1">
    <location>
        <begin position="79"/>
        <end position="99"/>
    </location>
</feature>
<evidence type="ECO:0008006" key="5">
    <source>
        <dbReference type="Google" id="ProtNLM"/>
    </source>
</evidence>
<accession>A0A934JVW5</accession>
<feature type="transmembrane region" description="Helical" evidence="2">
    <location>
        <begin position="293"/>
        <end position="311"/>
    </location>
</feature>
<feature type="region of interest" description="Disordered" evidence="1">
    <location>
        <begin position="185"/>
        <end position="213"/>
    </location>
</feature>
<sequence>MSRQKIRDERPEEPPERARAEWPRQQGGQRSDGLRIASEAAGREEWRQEEPAVRPEDVSGSQASADRRPLTVGGPEPEPSVRPETAHGRQSETVLRRPDVPPPPEEPAPAPPQGVPPAQASGVRGEQSRRAAAEATARSWFQDGLVTAPQARAISQMIGEGEPGPEALDRLVEAGVITPSQAAAVRRRQHPNGLRAAPVARSRTRPDAPALSGRELGIRPSRFSIDARKVGVFLAGIALVGLAWAGTSLVVDVFGTPRRPVGVSLLDSTRLLAGVLALVGGRRMYRGVQNGKPLALIGLVIYGLASALLAVRRLGDPVVIALMLGWALVYYLTTVSRFRPAPPARPAPGPE</sequence>
<name>A0A934JVW5_9BACT</name>
<feature type="transmembrane region" description="Helical" evidence="2">
    <location>
        <begin position="317"/>
        <end position="335"/>
    </location>
</feature>
<feature type="compositionally biased region" description="Pro residues" evidence="1">
    <location>
        <begin position="100"/>
        <end position="115"/>
    </location>
</feature>
<keyword evidence="2" id="KW-0472">Membrane</keyword>
<proteinExistence type="predicted"/>
<dbReference type="RefSeq" id="WP_338198587.1">
    <property type="nucleotide sequence ID" value="NZ_JAEKNR010000022.1"/>
</dbReference>
<evidence type="ECO:0000256" key="1">
    <source>
        <dbReference type="SAM" id="MobiDB-lite"/>
    </source>
</evidence>
<evidence type="ECO:0000313" key="4">
    <source>
        <dbReference type="Proteomes" id="UP000612893"/>
    </source>
</evidence>
<keyword evidence="4" id="KW-1185">Reference proteome</keyword>
<evidence type="ECO:0000256" key="2">
    <source>
        <dbReference type="SAM" id="Phobius"/>
    </source>
</evidence>
<feature type="transmembrane region" description="Helical" evidence="2">
    <location>
        <begin position="230"/>
        <end position="251"/>
    </location>
</feature>
<gene>
    <name evidence="3" type="ORF">JF922_01530</name>
</gene>
<evidence type="ECO:0000313" key="3">
    <source>
        <dbReference type="EMBL" id="MBJ7596756.1"/>
    </source>
</evidence>
<dbReference type="EMBL" id="JAEKNR010000022">
    <property type="protein sequence ID" value="MBJ7596756.1"/>
    <property type="molecule type" value="Genomic_DNA"/>
</dbReference>
<comment type="caution">
    <text evidence="3">The sequence shown here is derived from an EMBL/GenBank/DDBJ whole genome shotgun (WGS) entry which is preliminary data.</text>
</comment>
<feature type="compositionally biased region" description="Basic and acidic residues" evidence="1">
    <location>
        <begin position="1"/>
        <end position="22"/>
    </location>
</feature>
<keyword evidence="2" id="KW-1133">Transmembrane helix</keyword>
<dbReference type="Proteomes" id="UP000612893">
    <property type="component" value="Unassembled WGS sequence"/>
</dbReference>
<feature type="compositionally biased region" description="Basic and acidic residues" evidence="1">
    <location>
        <begin position="41"/>
        <end position="57"/>
    </location>
</feature>
<organism evidence="3 4">
    <name type="scientific">Candidatus Nephthysia bennettiae</name>
    <dbReference type="NCBI Taxonomy" id="3127016"/>
    <lineage>
        <taxon>Bacteria</taxon>
        <taxon>Bacillati</taxon>
        <taxon>Candidatus Dormiibacterota</taxon>
        <taxon>Candidatus Dormibacteria</taxon>
        <taxon>Candidatus Dormibacterales</taxon>
        <taxon>Candidatus Dormibacteraceae</taxon>
        <taxon>Candidatus Nephthysia</taxon>
    </lineage>
</organism>
<keyword evidence="2" id="KW-0812">Transmembrane</keyword>